<reference evidence="2" key="2">
    <citation type="submission" date="2020-09" db="EMBL/GenBank/DDBJ databases">
        <authorList>
            <person name="Sun Q."/>
            <person name="Ohkuma M."/>
        </authorList>
    </citation>
    <scope>NUCLEOTIDE SEQUENCE</scope>
    <source>
        <strain evidence="2">JCM 3346</strain>
    </source>
</reference>
<organism evidence="2 3">
    <name type="scientific">Agromyces mediolanus</name>
    <name type="common">Corynebacterium mediolanum</name>
    <dbReference type="NCBI Taxonomy" id="41986"/>
    <lineage>
        <taxon>Bacteria</taxon>
        <taxon>Bacillati</taxon>
        <taxon>Actinomycetota</taxon>
        <taxon>Actinomycetes</taxon>
        <taxon>Micrococcales</taxon>
        <taxon>Microbacteriaceae</taxon>
        <taxon>Agromyces</taxon>
    </lineage>
</organism>
<protein>
    <recommendedName>
        <fullName evidence="1">GmrSD restriction endonucleases N-terminal domain-containing protein</fullName>
    </recommendedName>
</protein>
<comment type="caution">
    <text evidence="2">The sequence shown here is derived from an EMBL/GenBank/DDBJ whole genome shotgun (WGS) entry which is preliminary data.</text>
</comment>
<dbReference type="PANTHER" id="PTHR37292:SF2">
    <property type="entry name" value="DUF262 DOMAIN-CONTAINING PROTEIN"/>
    <property type="match status" value="1"/>
</dbReference>
<keyword evidence="3" id="KW-1185">Reference proteome</keyword>
<feature type="domain" description="GmrSD restriction endonucleases N-terminal" evidence="1">
    <location>
        <begin position="16"/>
        <end position="213"/>
    </location>
</feature>
<evidence type="ECO:0000313" key="3">
    <source>
        <dbReference type="Proteomes" id="UP000610303"/>
    </source>
</evidence>
<dbReference type="EMBL" id="BMRJ01000005">
    <property type="protein sequence ID" value="GGR35627.1"/>
    <property type="molecule type" value="Genomic_DNA"/>
</dbReference>
<proteinExistence type="predicted"/>
<evidence type="ECO:0000313" key="2">
    <source>
        <dbReference type="EMBL" id="GGR35627.1"/>
    </source>
</evidence>
<reference evidence="2" key="1">
    <citation type="journal article" date="2014" name="Int. J. Syst. Evol. Microbiol.">
        <title>Complete genome sequence of Corynebacterium casei LMG S-19264T (=DSM 44701T), isolated from a smear-ripened cheese.</title>
        <authorList>
            <consortium name="US DOE Joint Genome Institute (JGI-PGF)"/>
            <person name="Walter F."/>
            <person name="Albersmeier A."/>
            <person name="Kalinowski J."/>
            <person name="Ruckert C."/>
        </authorList>
    </citation>
    <scope>NUCLEOTIDE SEQUENCE</scope>
    <source>
        <strain evidence="2">JCM 3346</strain>
    </source>
</reference>
<dbReference type="RefSeq" id="WP_189086414.1">
    <property type="nucleotide sequence ID" value="NZ_BMRJ01000005.1"/>
</dbReference>
<evidence type="ECO:0000259" key="1">
    <source>
        <dbReference type="Pfam" id="PF03235"/>
    </source>
</evidence>
<dbReference type="Pfam" id="PF03235">
    <property type="entry name" value="GmrSD_N"/>
    <property type="match status" value="1"/>
</dbReference>
<gene>
    <name evidence="2" type="ORF">GCM10010196_32030</name>
</gene>
<name>A0A918FG18_AGRME</name>
<dbReference type="InterPro" id="IPR004919">
    <property type="entry name" value="GmrSD_N"/>
</dbReference>
<dbReference type="Proteomes" id="UP000610303">
    <property type="component" value="Unassembled WGS sequence"/>
</dbReference>
<sequence>MPEIATRTTAGVYRIEDLVGLVSQGRLRVPEFQRNFRWDRRDVLSLFDSIQKGYPVGSLLLWRRRAEAAEVSLGELHIEAPEVTEAMWVVDGQQRITAIANAVTQQAYDASERFRIDFDLSKRAFVLGGGEDDLRVPLPTLFDLRQLLEWAQARPDASEYIGEINNVAVRLRDFSVPASIVDESDEETLREIFDRTNNAGRKLRRAEVFHALFSERSDDGMTIQAIADDLANTGFGTIDGDTVLHAILARRHADFSRDLRQEFAEERGASLDVASDESREEAFQGGHEALRRAIAFLQERAGVPHITLLPYKYLLVTLARFFAHFPDPLERNSDLLVRWFWRAALAPTIFSGSATAMGRGFASRVNPQSESGSVQELLALVPDDFLFIKPNVNQFRTNTAATKVMLCAMYEHGPRRFSDGEVIEPLSLAESLDGAETAHGIISDVVPRGRIQAPVLAAGVGGRFILTEEDVAVEEARTVLARTASLFIDADMIASSHFVSGGASLALLERRFDDFLVLRRDAIAASVTKFLEARMGLNLPANAPLAEYDLDDLDDLDDPGFDVG</sequence>
<dbReference type="PANTHER" id="PTHR37292">
    <property type="entry name" value="VNG6097C"/>
    <property type="match status" value="1"/>
</dbReference>
<accession>A0A918FG18</accession>
<dbReference type="AlphaFoldDB" id="A0A918FG18"/>